<accession>A0A6G1SHV5</accession>
<feature type="region of interest" description="Disordered" evidence="1">
    <location>
        <begin position="1"/>
        <end position="20"/>
    </location>
</feature>
<evidence type="ECO:0000259" key="2">
    <source>
        <dbReference type="SMART" id="SM00955"/>
    </source>
</evidence>
<dbReference type="InterPro" id="IPR022966">
    <property type="entry name" value="RNase_II/R_CS"/>
</dbReference>
<dbReference type="InterPro" id="IPR050180">
    <property type="entry name" value="RNR_Ribonuclease"/>
</dbReference>
<evidence type="ECO:0000256" key="1">
    <source>
        <dbReference type="SAM" id="MobiDB-lite"/>
    </source>
</evidence>
<feature type="domain" description="RNB" evidence="2">
    <location>
        <begin position="231"/>
        <end position="579"/>
    </location>
</feature>
<gene>
    <name evidence="3" type="primary">dis3l2</name>
    <name evidence="3" type="ORF">g.7772</name>
</gene>
<dbReference type="GO" id="GO:0006402">
    <property type="term" value="P:mRNA catabolic process"/>
    <property type="evidence" value="ECO:0007669"/>
    <property type="project" value="TreeGrafter"/>
</dbReference>
<feature type="compositionally biased region" description="Low complexity" evidence="1">
    <location>
        <begin position="7"/>
        <end position="20"/>
    </location>
</feature>
<dbReference type="EMBL" id="GGYP01005217">
    <property type="protein sequence ID" value="MDE49988.1"/>
    <property type="molecule type" value="Transcribed_RNA"/>
</dbReference>
<dbReference type="Gene3D" id="2.40.50.700">
    <property type="match status" value="1"/>
</dbReference>
<protein>
    <submittedName>
        <fullName evidence="3">DIS3-like exonuclease 2</fullName>
    </submittedName>
</protein>
<dbReference type="Pfam" id="PF17849">
    <property type="entry name" value="OB_Dis3"/>
    <property type="match status" value="1"/>
</dbReference>
<dbReference type="InterPro" id="IPR012340">
    <property type="entry name" value="NA-bd_OB-fold"/>
</dbReference>
<keyword evidence="3" id="KW-0269">Exonuclease</keyword>
<reference evidence="3" key="1">
    <citation type="submission" date="2018-10" db="EMBL/GenBank/DDBJ databases">
        <title>Transcriptome assembly of Aceria tosichella (Wheat curl mite) Type 2.</title>
        <authorList>
            <person name="Scully E.D."/>
            <person name="Geib S.M."/>
            <person name="Palmer N.A."/>
            <person name="Gupta A.K."/>
            <person name="Sarath G."/>
            <person name="Tatineni S."/>
        </authorList>
    </citation>
    <scope>NUCLEOTIDE SEQUENCE</scope>
    <source>
        <strain evidence="3">LincolnNE</strain>
    </source>
</reference>
<dbReference type="GO" id="GO:0010587">
    <property type="term" value="P:miRNA catabolic process"/>
    <property type="evidence" value="ECO:0007669"/>
    <property type="project" value="TreeGrafter"/>
</dbReference>
<dbReference type="GO" id="GO:0003723">
    <property type="term" value="F:RNA binding"/>
    <property type="evidence" value="ECO:0007669"/>
    <property type="project" value="InterPro"/>
</dbReference>
<proteinExistence type="predicted"/>
<dbReference type="PANTHER" id="PTHR23355">
    <property type="entry name" value="RIBONUCLEASE"/>
    <property type="match status" value="1"/>
</dbReference>
<dbReference type="Gene3D" id="2.40.50.140">
    <property type="entry name" value="Nucleic acid-binding proteins"/>
    <property type="match status" value="1"/>
</dbReference>
<dbReference type="GO" id="GO:0000932">
    <property type="term" value="C:P-body"/>
    <property type="evidence" value="ECO:0007669"/>
    <property type="project" value="TreeGrafter"/>
</dbReference>
<name>A0A6G1SHV5_9ACAR</name>
<dbReference type="SUPFAM" id="SSF50249">
    <property type="entry name" value="Nucleic acid-binding proteins"/>
    <property type="match status" value="2"/>
</dbReference>
<keyword evidence="3" id="KW-0378">Hydrolase</keyword>
<sequence length="777" mass="88805">MDNVDQSSNNSVTLNSSSGTTTLVVSESSEEFSGIIRINPRSYNDAFIDDPQGGSDIFIEGMQSRNAALEGDLVLVRLNPQSQWKTNPMKNNAVQKTGTVVKIIKRNHPCVAGGFLKPYSDTHALFSPIDSKIPRMLIDLKQCPVDFTTQPDRYKDVLFVAQIQHWNPKSKLATGNLVKIIGDSNMIESRMEILLIENQIFDVDFPQEAYKELDYLNDLPRNWFAKNSTNRRDLTNECVFTIDPKTARDLDDALSIKQVAEQIYEIGVHIADVSHFVREMSSVDYFARQRTTSVYLVNRVIPMLPRPLCEHMCSLNPDEPKLTFSVIWKMDKYGRVIDEWFGKTIIKSCVKLSYEQAQDLIDRPDNISWIEEDVNMPRLRSFDWNRISKAVITLNRIAQNMRTKRFSDGALRIDNVKIKYELDQESGLPTGFSFETRTDANYLIEEFMLKANMSVAKKIYDYSNEFAFLRRHPPSHPQVLKEVKEFCDAKGYPMDITSAGSIQKSINAISDKTTSRVVSYLLLRAMKNAEYICTGALPPSDTSYRHFALNVPFYTHFTSPIRRYADVIVHRQLALALGIENDCNEDIKTLGLMAAECTKRKISSKLISEASQKLYFNVFVQRAGFCELLACVTRIYDQCFEVILVDYNQTGRVYMDRVAKQLQDYKFENVDGIKRLVLNWKLPSKRAQKKAQKFKKLVDKHELNGTNNVVDEKLSCRKDLEKPVQGSKGKMKINEANANQQQIIQVFDVIRVIVTVDEKDISKLKIDLKLPTQVGPA</sequence>
<dbReference type="Pfam" id="PF00773">
    <property type="entry name" value="RNB"/>
    <property type="match status" value="1"/>
</dbReference>
<dbReference type="Gene3D" id="2.40.50.690">
    <property type="match status" value="1"/>
</dbReference>
<evidence type="ECO:0000313" key="3">
    <source>
        <dbReference type="EMBL" id="MDE49988.1"/>
    </source>
</evidence>
<dbReference type="PANTHER" id="PTHR23355:SF9">
    <property type="entry name" value="DIS3-LIKE EXONUCLEASE 2"/>
    <property type="match status" value="1"/>
</dbReference>
<dbReference type="GO" id="GO:0000175">
    <property type="term" value="F:3'-5'-RNA exonuclease activity"/>
    <property type="evidence" value="ECO:0007669"/>
    <property type="project" value="TreeGrafter"/>
</dbReference>
<dbReference type="SMART" id="SM00955">
    <property type="entry name" value="RNB"/>
    <property type="match status" value="1"/>
</dbReference>
<dbReference type="InterPro" id="IPR041505">
    <property type="entry name" value="Dis3_CSD2"/>
</dbReference>
<dbReference type="AlphaFoldDB" id="A0A6G1SHV5"/>
<organism evidence="3">
    <name type="scientific">Aceria tosichella</name>
    <name type="common">wheat curl mite</name>
    <dbReference type="NCBI Taxonomy" id="561515"/>
    <lineage>
        <taxon>Eukaryota</taxon>
        <taxon>Metazoa</taxon>
        <taxon>Ecdysozoa</taxon>
        <taxon>Arthropoda</taxon>
        <taxon>Chelicerata</taxon>
        <taxon>Arachnida</taxon>
        <taxon>Acari</taxon>
        <taxon>Acariformes</taxon>
        <taxon>Trombidiformes</taxon>
        <taxon>Prostigmata</taxon>
        <taxon>Eupodina</taxon>
        <taxon>Eriophyoidea</taxon>
        <taxon>Eriophyidae</taxon>
        <taxon>Eriophyinae</taxon>
        <taxon>Aceriini</taxon>
        <taxon>Aceria</taxon>
    </lineage>
</organism>
<dbReference type="InterPro" id="IPR001900">
    <property type="entry name" value="RNase_II/R"/>
</dbReference>
<keyword evidence="3" id="KW-0540">Nuclease</keyword>
<dbReference type="PROSITE" id="PS01175">
    <property type="entry name" value="RIBONUCLEASE_II"/>
    <property type="match status" value="1"/>
</dbReference>